<evidence type="ECO:0000313" key="10">
    <source>
        <dbReference type="Proteomes" id="UP000218334"/>
    </source>
</evidence>
<feature type="transmembrane region" description="Helical" evidence="8">
    <location>
        <begin position="196"/>
        <end position="223"/>
    </location>
</feature>
<dbReference type="EMBL" id="KZ293427">
    <property type="protein sequence ID" value="PBK70170.1"/>
    <property type="molecule type" value="Genomic_DNA"/>
</dbReference>
<feature type="transmembrane region" description="Helical" evidence="8">
    <location>
        <begin position="314"/>
        <end position="333"/>
    </location>
</feature>
<dbReference type="GO" id="GO:0005886">
    <property type="term" value="C:plasma membrane"/>
    <property type="evidence" value="ECO:0007669"/>
    <property type="project" value="UniProtKB-SubCell"/>
</dbReference>
<dbReference type="PANTHER" id="PTHR31686:SF3">
    <property type="entry name" value="ACID TRANSPORT PROTEIN, PUTATIVE (AFU_ORTHOLOGUE AFUA_4G09410)-RELATED"/>
    <property type="match status" value="1"/>
</dbReference>
<gene>
    <name evidence="9" type="ORF">ARMSODRAFT_988123</name>
</gene>
<organism evidence="9 10">
    <name type="scientific">Armillaria solidipes</name>
    <dbReference type="NCBI Taxonomy" id="1076256"/>
    <lineage>
        <taxon>Eukaryota</taxon>
        <taxon>Fungi</taxon>
        <taxon>Dikarya</taxon>
        <taxon>Basidiomycota</taxon>
        <taxon>Agaricomycotina</taxon>
        <taxon>Agaricomycetes</taxon>
        <taxon>Agaricomycetidae</taxon>
        <taxon>Agaricales</taxon>
        <taxon>Marasmiineae</taxon>
        <taxon>Physalacriaceae</taxon>
        <taxon>Armillaria</taxon>
    </lineage>
</organism>
<evidence type="ECO:0000256" key="8">
    <source>
        <dbReference type="SAM" id="Phobius"/>
    </source>
</evidence>
<evidence type="ECO:0000256" key="7">
    <source>
        <dbReference type="ARBA" id="ARBA00023136"/>
    </source>
</evidence>
<evidence type="ECO:0008006" key="11">
    <source>
        <dbReference type="Google" id="ProtNLM"/>
    </source>
</evidence>
<comment type="subcellular location">
    <subcellularLocation>
        <location evidence="1">Cell membrane</location>
        <topology evidence="1">Multi-pass membrane protein</topology>
    </subcellularLocation>
</comment>
<keyword evidence="4" id="KW-1003">Cell membrane</keyword>
<accession>A0A2H3BKH3</accession>
<dbReference type="PANTHER" id="PTHR31686">
    <property type="match status" value="1"/>
</dbReference>
<sequence>MSGSEGKKNIKDIVRHFSPAWFAVIMGTGSISILFRMFPYGLGSQGMKIMSLAFFFLDICLFIICLLVSIVRYAVFPDTWGSMIRHPSQSLYTGTFPMGAVTILTTAVSLVYEDYGFGGKSFLYAIWWLWWLDVACSFLCCFGVLYYMQTAHVHALHTMTTIWLLPVVTLVVASSAGGIIALSLHKYSLNHALITITASIFMVSIGLSLALMLLTVYLLRLIVHGLPPGSRITSVFLPLGPMGQAGYSILLLGQFFRTALPLRYGTSELLTDESTGRSINVFCTIITMILWSLASMWLFFALLGLQKTLRRTRVPFKLAIWGIIFPNGVYANLTLSLASTFDSSFFRIWGSIYAVATIFVWCLVASRTLALTYSTQIFEVPSINDVDAEGTWDIVA</sequence>
<dbReference type="AlphaFoldDB" id="A0A2H3BKH3"/>
<name>A0A2H3BKH3_9AGAR</name>
<feature type="transmembrane region" description="Helical" evidence="8">
    <location>
        <begin position="160"/>
        <end position="184"/>
    </location>
</feature>
<dbReference type="GO" id="GO:0000319">
    <property type="term" value="F:sulfite transmembrane transporter activity"/>
    <property type="evidence" value="ECO:0007669"/>
    <property type="project" value="TreeGrafter"/>
</dbReference>
<evidence type="ECO:0000256" key="4">
    <source>
        <dbReference type="ARBA" id="ARBA00022475"/>
    </source>
</evidence>
<keyword evidence="3" id="KW-0813">Transport</keyword>
<dbReference type="InterPro" id="IPR051629">
    <property type="entry name" value="Sulfite_efflux_TDT"/>
</dbReference>
<feature type="transmembrane region" description="Helical" evidence="8">
    <location>
        <begin position="20"/>
        <end position="38"/>
    </location>
</feature>
<evidence type="ECO:0000256" key="3">
    <source>
        <dbReference type="ARBA" id="ARBA00022448"/>
    </source>
</evidence>
<keyword evidence="7 8" id="KW-0472">Membrane</keyword>
<proteinExistence type="inferred from homology"/>
<evidence type="ECO:0000256" key="5">
    <source>
        <dbReference type="ARBA" id="ARBA00022692"/>
    </source>
</evidence>
<evidence type="ECO:0000313" key="9">
    <source>
        <dbReference type="EMBL" id="PBK70170.1"/>
    </source>
</evidence>
<feature type="transmembrane region" description="Helical" evidence="8">
    <location>
        <begin position="279"/>
        <end position="302"/>
    </location>
</feature>
<dbReference type="InterPro" id="IPR004695">
    <property type="entry name" value="SLAC1/Mae1/Ssu1/TehA"/>
</dbReference>
<feature type="transmembrane region" description="Helical" evidence="8">
    <location>
        <begin position="235"/>
        <end position="259"/>
    </location>
</feature>
<dbReference type="InterPro" id="IPR038665">
    <property type="entry name" value="Voltage-dep_anion_channel_sf"/>
</dbReference>
<dbReference type="CDD" id="cd09318">
    <property type="entry name" value="TDT_SSU1"/>
    <property type="match status" value="1"/>
</dbReference>
<dbReference type="Proteomes" id="UP000218334">
    <property type="component" value="Unassembled WGS sequence"/>
</dbReference>
<keyword evidence="5 8" id="KW-0812">Transmembrane</keyword>
<keyword evidence="10" id="KW-1185">Reference proteome</keyword>
<evidence type="ECO:0000256" key="1">
    <source>
        <dbReference type="ARBA" id="ARBA00004651"/>
    </source>
</evidence>
<evidence type="ECO:0000256" key="6">
    <source>
        <dbReference type="ARBA" id="ARBA00022989"/>
    </source>
</evidence>
<feature type="transmembrane region" description="Helical" evidence="8">
    <location>
        <begin position="50"/>
        <end position="71"/>
    </location>
</feature>
<dbReference type="Pfam" id="PF03595">
    <property type="entry name" value="SLAC1"/>
    <property type="match status" value="1"/>
</dbReference>
<feature type="transmembrane region" description="Helical" evidence="8">
    <location>
        <begin position="124"/>
        <end position="148"/>
    </location>
</feature>
<protein>
    <recommendedName>
        <fullName evidence="11">C4-dicarboxylate transporter/malic acid transport protein</fullName>
    </recommendedName>
</protein>
<dbReference type="Gene3D" id="1.50.10.150">
    <property type="entry name" value="Voltage-dependent anion channel"/>
    <property type="match status" value="1"/>
</dbReference>
<reference evidence="10" key="1">
    <citation type="journal article" date="2017" name="Nat. Ecol. Evol.">
        <title>Genome expansion and lineage-specific genetic innovations in the forest pathogenic fungi Armillaria.</title>
        <authorList>
            <person name="Sipos G."/>
            <person name="Prasanna A.N."/>
            <person name="Walter M.C."/>
            <person name="O'Connor E."/>
            <person name="Balint B."/>
            <person name="Krizsan K."/>
            <person name="Kiss B."/>
            <person name="Hess J."/>
            <person name="Varga T."/>
            <person name="Slot J."/>
            <person name="Riley R."/>
            <person name="Boka B."/>
            <person name="Rigling D."/>
            <person name="Barry K."/>
            <person name="Lee J."/>
            <person name="Mihaltcheva S."/>
            <person name="LaButti K."/>
            <person name="Lipzen A."/>
            <person name="Waldron R."/>
            <person name="Moloney N.M."/>
            <person name="Sperisen C."/>
            <person name="Kredics L."/>
            <person name="Vagvoelgyi C."/>
            <person name="Patrignani A."/>
            <person name="Fitzpatrick D."/>
            <person name="Nagy I."/>
            <person name="Doyle S."/>
            <person name="Anderson J.B."/>
            <person name="Grigoriev I.V."/>
            <person name="Gueldener U."/>
            <person name="Muensterkoetter M."/>
            <person name="Nagy L.G."/>
        </authorList>
    </citation>
    <scope>NUCLEOTIDE SEQUENCE [LARGE SCALE GENOMIC DNA]</scope>
    <source>
        <strain evidence="10">28-4</strain>
    </source>
</reference>
<evidence type="ECO:0000256" key="2">
    <source>
        <dbReference type="ARBA" id="ARBA00008566"/>
    </source>
</evidence>
<feature type="transmembrane region" description="Helical" evidence="8">
    <location>
        <begin position="345"/>
        <end position="364"/>
    </location>
</feature>
<feature type="transmembrane region" description="Helical" evidence="8">
    <location>
        <begin position="91"/>
        <end position="112"/>
    </location>
</feature>
<comment type="similarity">
    <text evidence="2">Belongs to the tellurite-resistance/dicarboxylate transporter (TDT) family.</text>
</comment>
<keyword evidence="6 8" id="KW-1133">Transmembrane helix</keyword>